<dbReference type="Gene3D" id="3.40.50.300">
    <property type="entry name" value="P-loop containing nucleotide triphosphate hydrolases"/>
    <property type="match status" value="3"/>
</dbReference>
<dbReference type="Proteomes" id="UP000244792">
    <property type="component" value="Chromosome"/>
</dbReference>
<protein>
    <recommendedName>
        <fullName evidence="7">DNA 3'-5' helicase</fullName>
        <ecNumber evidence="7">5.6.2.4</ecNumber>
    </recommendedName>
    <alternativeName>
        <fullName evidence="8">DNA 3'-5' helicase II</fullName>
    </alternativeName>
</protein>
<dbReference type="SUPFAM" id="SSF52980">
    <property type="entry name" value="Restriction endonuclease-like"/>
    <property type="match status" value="1"/>
</dbReference>
<dbReference type="KEGG" id="taci:TDSAC_0835"/>
<feature type="domain" description="UvrD-like helicase ATP-binding" evidence="11">
    <location>
        <begin position="6"/>
        <end position="448"/>
    </location>
</feature>
<dbReference type="InterPro" id="IPR011335">
    <property type="entry name" value="Restrct_endonuc-II-like"/>
</dbReference>
<dbReference type="RefSeq" id="WP_108309012.1">
    <property type="nucleotide sequence ID" value="NZ_CP020921.1"/>
</dbReference>
<dbReference type="PANTHER" id="PTHR11070">
    <property type="entry name" value="UVRD / RECB / PCRA DNA HELICASE FAMILY MEMBER"/>
    <property type="match status" value="1"/>
</dbReference>
<organism evidence="13 14">
    <name type="scientific">Thermodesulfobium acidiphilum</name>
    <dbReference type="NCBI Taxonomy" id="1794699"/>
    <lineage>
        <taxon>Bacteria</taxon>
        <taxon>Pseudomonadati</taxon>
        <taxon>Thermodesulfobiota</taxon>
        <taxon>Thermodesulfobiia</taxon>
        <taxon>Thermodesulfobiales</taxon>
        <taxon>Thermodesulfobiaceae</taxon>
        <taxon>Thermodesulfobium</taxon>
    </lineage>
</organism>
<dbReference type="GO" id="GO:0033202">
    <property type="term" value="C:DNA helicase complex"/>
    <property type="evidence" value="ECO:0007669"/>
    <property type="project" value="TreeGrafter"/>
</dbReference>
<keyword evidence="2 10" id="KW-0378">Hydrolase</keyword>
<dbReference type="AlphaFoldDB" id="A0A2R4W0B2"/>
<keyword evidence="13" id="KW-0540">Nuclease</keyword>
<evidence type="ECO:0000256" key="10">
    <source>
        <dbReference type="PROSITE-ProRule" id="PRU00560"/>
    </source>
</evidence>
<evidence type="ECO:0000256" key="9">
    <source>
        <dbReference type="ARBA" id="ARBA00048988"/>
    </source>
</evidence>
<dbReference type="GO" id="GO:0004527">
    <property type="term" value="F:exonuclease activity"/>
    <property type="evidence" value="ECO:0007669"/>
    <property type="project" value="UniProtKB-KW"/>
</dbReference>
<dbReference type="Pfam" id="PF00580">
    <property type="entry name" value="UvrD-helicase"/>
    <property type="match status" value="1"/>
</dbReference>
<dbReference type="InterPro" id="IPR027417">
    <property type="entry name" value="P-loop_NTPase"/>
</dbReference>
<evidence type="ECO:0000313" key="14">
    <source>
        <dbReference type="Proteomes" id="UP000244792"/>
    </source>
</evidence>
<keyword evidence="5" id="KW-0413">Isomerase</keyword>
<dbReference type="InterPro" id="IPR014017">
    <property type="entry name" value="DNA_helicase_UvrD-like_C"/>
</dbReference>
<dbReference type="InterPro" id="IPR038726">
    <property type="entry name" value="PDDEXK_AddAB-type"/>
</dbReference>
<evidence type="ECO:0000256" key="7">
    <source>
        <dbReference type="ARBA" id="ARBA00034808"/>
    </source>
</evidence>
<comment type="catalytic activity">
    <reaction evidence="9">
        <text>ATP + H2O = ADP + phosphate + H(+)</text>
        <dbReference type="Rhea" id="RHEA:13065"/>
        <dbReference type="ChEBI" id="CHEBI:15377"/>
        <dbReference type="ChEBI" id="CHEBI:15378"/>
        <dbReference type="ChEBI" id="CHEBI:30616"/>
        <dbReference type="ChEBI" id="CHEBI:43474"/>
        <dbReference type="ChEBI" id="CHEBI:456216"/>
        <dbReference type="EC" id="5.6.2.4"/>
    </reaction>
</comment>
<name>A0A2R4W0B2_THEAF</name>
<dbReference type="OrthoDB" id="9810135at2"/>
<keyword evidence="1 10" id="KW-0547">Nucleotide-binding</keyword>
<keyword evidence="14" id="KW-1185">Reference proteome</keyword>
<proteinExistence type="predicted"/>
<dbReference type="PROSITE" id="PS51198">
    <property type="entry name" value="UVRD_HELICASE_ATP_BIND"/>
    <property type="match status" value="1"/>
</dbReference>
<dbReference type="GO" id="GO:0000725">
    <property type="term" value="P:recombinational repair"/>
    <property type="evidence" value="ECO:0007669"/>
    <property type="project" value="TreeGrafter"/>
</dbReference>
<evidence type="ECO:0000256" key="6">
    <source>
        <dbReference type="ARBA" id="ARBA00034617"/>
    </source>
</evidence>
<evidence type="ECO:0000256" key="8">
    <source>
        <dbReference type="ARBA" id="ARBA00034923"/>
    </source>
</evidence>
<evidence type="ECO:0000256" key="1">
    <source>
        <dbReference type="ARBA" id="ARBA00022741"/>
    </source>
</evidence>
<dbReference type="Pfam" id="PF13361">
    <property type="entry name" value="UvrD_C"/>
    <property type="match status" value="1"/>
</dbReference>
<dbReference type="GO" id="GO:0043138">
    <property type="term" value="F:3'-5' DNA helicase activity"/>
    <property type="evidence" value="ECO:0007669"/>
    <property type="project" value="UniProtKB-EC"/>
</dbReference>
<keyword evidence="13" id="KW-0269">Exonuclease</keyword>
<evidence type="ECO:0000259" key="11">
    <source>
        <dbReference type="PROSITE" id="PS51198"/>
    </source>
</evidence>
<sequence>MEDEIKRVCRLQRDDELTFPHFYIVSASAGSGKTYTLCMRVCQFLLSKCIQYNDLSNILALTFTKNAANEMKQRILEWLKKISLGLLSEKDKNNLIELLSLSFEEIVVRSEKIIDLIFNNFYEFQVSTIDSFMSKIFKVMPFETNILASNIKIDIEEIIDFAIDKFIQEIDFLELEEFIKVISLNNFISFNPKEDLKKNLLTLLNLENKKLGYFKENKDIELTLDKVKLLMKNLALLAEESLKRNFKLNGKIKEENFYKIIEKLKKPEKNIINVIKSIYKTFPFNKENGDDYIHLKSEWEKNISEIYAYLPILSQIRFQPYIKLFSKFKLSLENCYKDLGAVYIGNMNKMIFENLNEENIVKVQFCLGSHIYHILIDEFQDTDEVQWACIKKFCDDLLSRNGSVFTVGDIKQSIYSFRGADYKIMKETIEKPIKNTFLLSLEKNFRTDGVIIENIKNFFQKNISDKVLETNNISGLKDFTQLPSEERKSSGFFKSQIVFFDEPEDKEILGNKDIKVGTLKTELLNLVYELSKRYKLSDIAVLARSNSQVNLVAMWLIENGYNVVSESSMDIRDRKIIQEIISLLKFIESPTDNLNFSIFILGKIMNKIFFDNNTSQDEIREFIFLNRNKNLFNSFKNNYINLWNEYFKEIYFKSGHISMYSLIVLIYSTFKIPENFPEESAYLVKLLEIISEIESKGYVDVNKLLYLIEKDKNEFFKVEISNFTDAIKLMTVHKAKGLEFPVVINVIDAENNYALLDKKKLDYNFFIYEEKTNSEISKNLLSLLHITKEMAQKNNFLNEIFCAKEVDCILDDLNLLYVAMTRAKFELYNFICVKKIKNSESLYNLEREAGEKRNVIDFRANKFEFDNFKVDCESLSEPLDIEKNWKKKDIASIKRGILFHKILERIRYKEDLLNLDNITELYKDDIELFEPEIARKISSIVMNEQFSKFFSSLNEVFTEVNFIDKRGNLFRIDRLVIEKDTIYVVDYKTSLKEYYKNFEREYYLRQIKFYMKVVKSFYRKNTIGIILDIDNMSQEIIKDG</sequence>
<dbReference type="PANTHER" id="PTHR11070:SF2">
    <property type="entry name" value="ATP-DEPENDENT DNA HELICASE SRS2"/>
    <property type="match status" value="1"/>
</dbReference>
<gene>
    <name evidence="13" type="ORF">TDSAC_0835</name>
</gene>
<evidence type="ECO:0000256" key="3">
    <source>
        <dbReference type="ARBA" id="ARBA00022806"/>
    </source>
</evidence>
<keyword evidence="3 10" id="KW-0347">Helicase</keyword>
<dbReference type="EMBL" id="CP020921">
    <property type="protein sequence ID" value="AWB10192.1"/>
    <property type="molecule type" value="Genomic_DNA"/>
</dbReference>
<dbReference type="Pfam" id="PF12705">
    <property type="entry name" value="PDDEXK_1"/>
    <property type="match status" value="1"/>
</dbReference>
<evidence type="ECO:0000256" key="5">
    <source>
        <dbReference type="ARBA" id="ARBA00023235"/>
    </source>
</evidence>
<feature type="binding site" evidence="10">
    <location>
        <begin position="27"/>
        <end position="34"/>
    </location>
    <ligand>
        <name>ATP</name>
        <dbReference type="ChEBI" id="CHEBI:30616"/>
    </ligand>
</feature>
<accession>A0A2R4W0B2</accession>
<reference evidence="13 14" key="1">
    <citation type="submission" date="2017-04" db="EMBL/GenBank/DDBJ databases">
        <title>Genomic insights into metabolism of Thermodesulfobium acidiphilum.</title>
        <authorList>
            <person name="Toshchakov S.V."/>
            <person name="Frolov E.N."/>
            <person name="Kublanov I.V."/>
            <person name="Samarov N.I."/>
            <person name="Novikov A."/>
            <person name="Lebedinsky A.V."/>
            <person name="Bonch-Osmolovskaya E.A."/>
            <person name="Chernyh N.A."/>
        </authorList>
    </citation>
    <scope>NUCLEOTIDE SEQUENCE [LARGE SCALE GENOMIC DNA]</scope>
    <source>
        <strain evidence="13 14">3127-1</strain>
    </source>
</reference>
<dbReference type="GO" id="GO:0005829">
    <property type="term" value="C:cytosol"/>
    <property type="evidence" value="ECO:0007669"/>
    <property type="project" value="TreeGrafter"/>
</dbReference>
<dbReference type="SUPFAM" id="SSF52540">
    <property type="entry name" value="P-loop containing nucleoside triphosphate hydrolases"/>
    <property type="match status" value="1"/>
</dbReference>
<evidence type="ECO:0000256" key="4">
    <source>
        <dbReference type="ARBA" id="ARBA00022840"/>
    </source>
</evidence>
<dbReference type="GO" id="GO:0003677">
    <property type="term" value="F:DNA binding"/>
    <property type="evidence" value="ECO:0007669"/>
    <property type="project" value="InterPro"/>
</dbReference>
<evidence type="ECO:0000259" key="12">
    <source>
        <dbReference type="PROSITE" id="PS51217"/>
    </source>
</evidence>
<dbReference type="InterPro" id="IPR000212">
    <property type="entry name" value="DNA_helicase_UvrD/REP"/>
</dbReference>
<feature type="domain" description="UvrD-like helicase C-terminal" evidence="12">
    <location>
        <begin position="483"/>
        <end position="737"/>
    </location>
</feature>
<keyword evidence="4 10" id="KW-0067">ATP-binding</keyword>
<dbReference type="GO" id="GO:0005524">
    <property type="term" value="F:ATP binding"/>
    <property type="evidence" value="ECO:0007669"/>
    <property type="project" value="UniProtKB-UniRule"/>
</dbReference>
<dbReference type="InterPro" id="IPR014016">
    <property type="entry name" value="UvrD-like_ATP-bd"/>
</dbReference>
<comment type="catalytic activity">
    <reaction evidence="6">
        <text>Couples ATP hydrolysis with the unwinding of duplex DNA by translocating in the 3'-5' direction.</text>
        <dbReference type="EC" id="5.6.2.4"/>
    </reaction>
</comment>
<evidence type="ECO:0000313" key="13">
    <source>
        <dbReference type="EMBL" id="AWB10192.1"/>
    </source>
</evidence>
<evidence type="ECO:0000256" key="2">
    <source>
        <dbReference type="ARBA" id="ARBA00022801"/>
    </source>
</evidence>
<dbReference type="EC" id="5.6.2.4" evidence="7"/>
<dbReference type="PROSITE" id="PS51217">
    <property type="entry name" value="UVRD_HELICASE_CTER"/>
    <property type="match status" value="1"/>
</dbReference>
<dbReference type="Gene3D" id="1.10.3170.10">
    <property type="entry name" value="Recbcd, chain B, domain 2"/>
    <property type="match status" value="1"/>
</dbReference>